<gene>
    <name evidence="3" type="ORF">MYCIT1_LOCUS23435</name>
</gene>
<dbReference type="InterPro" id="IPR036249">
    <property type="entry name" value="Thioredoxin-like_sf"/>
</dbReference>
<dbReference type="SUPFAM" id="SSF52833">
    <property type="entry name" value="Thioredoxin-like"/>
    <property type="match status" value="1"/>
</dbReference>
<keyword evidence="4" id="KW-1185">Reference proteome</keyword>
<accession>A0AAD2HF43</accession>
<dbReference type="InterPro" id="IPR058268">
    <property type="entry name" value="DUF7962"/>
</dbReference>
<dbReference type="InterPro" id="IPR036282">
    <property type="entry name" value="Glutathione-S-Trfase_C_sf"/>
</dbReference>
<dbReference type="PROSITE" id="PS50405">
    <property type="entry name" value="GST_CTER"/>
    <property type="match status" value="1"/>
</dbReference>
<dbReference type="Pfam" id="PF25907">
    <property type="entry name" value="DUF7962"/>
    <property type="match status" value="1"/>
</dbReference>
<dbReference type="InterPro" id="IPR010987">
    <property type="entry name" value="Glutathione-S-Trfase_C-like"/>
</dbReference>
<dbReference type="AlphaFoldDB" id="A0AAD2HF43"/>
<dbReference type="EMBL" id="CAVNYO010000405">
    <property type="protein sequence ID" value="CAK5275579.1"/>
    <property type="molecule type" value="Genomic_DNA"/>
</dbReference>
<feature type="region of interest" description="Disordered" evidence="1">
    <location>
        <begin position="517"/>
        <end position="539"/>
    </location>
</feature>
<feature type="compositionally biased region" description="Basic and acidic residues" evidence="1">
    <location>
        <begin position="523"/>
        <end position="539"/>
    </location>
</feature>
<dbReference type="Pfam" id="PF13409">
    <property type="entry name" value="GST_N_2"/>
    <property type="match status" value="1"/>
</dbReference>
<evidence type="ECO:0000313" key="4">
    <source>
        <dbReference type="Proteomes" id="UP001295794"/>
    </source>
</evidence>
<sequence>MHRVEKPGSGILSRPCLSYYTGKFYELSSWRKALISAGSYDASPFSVKVDHILLLKGIHHATVNVASILPRPEITDLLGLNYRRIPILAIGNDIYIDTSLISVALERRFPVAQGFGTLFPKGKQGQPPHTGLIKAFAKHWADTVLFSLAPALLNWSKFPAAFVKDRSALSGAPINVQAITASREKAISLLSTQLSLVEEQLSDGREWLFDSEGPSLADVSVNFVYAWVQTFRGVESLFDPSTFPKSLAWLSRMAAYLGHLKKVQPQSAVISGADAAAKIASESFEAYSVVGFDQREAKRLGLTVGDRVSVAPDDSGRNFPTEGTLVALNREELILEVQGQVGTFRCHFPRVMFTAKVVSKSEHKLVSLHHLLLFYDMSLLVHAYKLRPISKEATELAMRIITAHPSGLNTREIFKLGLKAHPPVEHAPEPTLPFRSRSGRIGLPVPTAIDHPFRSVRYLKSRILDDLEKQQAIQKRLVPVPVTELEGEELKRVLGSGAQSQGVDGITQVRVHRWVLPLPERAPPPHRDLSHSTWQKETK</sequence>
<dbReference type="InterPro" id="IPR004045">
    <property type="entry name" value="Glutathione_S-Trfase_N"/>
</dbReference>
<evidence type="ECO:0000256" key="1">
    <source>
        <dbReference type="SAM" id="MobiDB-lite"/>
    </source>
</evidence>
<comment type="caution">
    <text evidence="3">The sequence shown here is derived from an EMBL/GenBank/DDBJ whole genome shotgun (WGS) entry which is preliminary data.</text>
</comment>
<name>A0AAD2HF43_9AGAR</name>
<protein>
    <recommendedName>
        <fullName evidence="2">GST C-terminal domain-containing protein</fullName>
    </recommendedName>
</protein>
<dbReference type="SUPFAM" id="SSF47616">
    <property type="entry name" value="GST C-terminal domain-like"/>
    <property type="match status" value="1"/>
</dbReference>
<dbReference type="Gene3D" id="3.40.30.110">
    <property type="match status" value="1"/>
</dbReference>
<dbReference type="Proteomes" id="UP001295794">
    <property type="component" value="Unassembled WGS sequence"/>
</dbReference>
<dbReference type="Gene3D" id="1.20.1050.10">
    <property type="match status" value="1"/>
</dbReference>
<feature type="domain" description="GST C-terminal" evidence="2">
    <location>
        <begin position="130"/>
        <end position="279"/>
    </location>
</feature>
<proteinExistence type="predicted"/>
<evidence type="ECO:0000259" key="2">
    <source>
        <dbReference type="PROSITE" id="PS50405"/>
    </source>
</evidence>
<evidence type="ECO:0000313" key="3">
    <source>
        <dbReference type="EMBL" id="CAK5275579.1"/>
    </source>
</evidence>
<reference evidence="3" key="1">
    <citation type="submission" date="2023-11" db="EMBL/GenBank/DDBJ databases">
        <authorList>
            <person name="De Vega J J."/>
            <person name="De Vega J J."/>
        </authorList>
    </citation>
    <scope>NUCLEOTIDE SEQUENCE</scope>
</reference>
<organism evidence="3 4">
    <name type="scientific">Mycena citricolor</name>
    <dbReference type="NCBI Taxonomy" id="2018698"/>
    <lineage>
        <taxon>Eukaryota</taxon>
        <taxon>Fungi</taxon>
        <taxon>Dikarya</taxon>
        <taxon>Basidiomycota</taxon>
        <taxon>Agaricomycotina</taxon>
        <taxon>Agaricomycetes</taxon>
        <taxon>Agaricomycetidae</taxon>
        <taxon>Agaricales</taxon>
        <taxon>Marasmiineae</taxon>
        <taxon>Mycenaceae</taxon>
        <taxon>Mycena</taxon>
    </lineage>
</organism>